<name>A0A8H5FYJ0_9AGAR</name>
<comment type="caution">
    <text evidence="2">The sequence shown here is derived from an EMBL/GenBank/DDBJ whole genome shotgun (WGS) entry which is preliminary data.</text>
</comment>
<proteinExistence type="predicted"/>
<dbReference type="AlphaFoldDB" id="A0A8H5FYJ0"/>
<gene>
    <name evidence="2" type="ORF">D9756_007979</name>
</gene>
<evidence type="ECO:0000313" key="3">
    <source>
        <dbReference type="Proteomes" id="UP000559027"/>
    </source>
</evidence>
<dbReference type="Proteomes" id="UP000559027">
    <property type="component" value="Unassembled WGS sequence"/>
</dbReference>
<keyword evidence="3" id="KW-1185">Reference proteome</keyword>
<protein>
    <submittedName>
        <fullName evidence="2">Uncharacterized protein</fullName>
    </submittedName>
</protein>
<dbReference type="EMBL" id="JAACJO010000010">
    <property type="protein sequence ID" value="KAF5353503.1"/>
    <property type="molecule type" value="Genomic_DNA"/>
</dbReference>
<evidence type="ECO:0000256" key="1">
    <source>
        <dbReference type="SAM" id="MobiDB-lite"/>
    </source>
</evidence>
<evidence type="ECO:0000313" key="2">
    <source>
        <dbReference type="EMBL" id="KAF5353503.1"/>
    </source>
</evidence>
<accession>A0A8H5FYJ0</accession>
<reference evidence="2 3" key="1">
    <citation type="journal article" date="2020" name="ISME J.">
        <title>Uncovering the hidden diversity of litter-decomposition mechanisms in mushroom-forming fungi.</title>
        <authorList>
            <person name="Floudas D."/>
            <person name="Bentzer J."/>
            <person name="Ahren D."/>
            <person name="Johansson T."/>
            <person name="Persson P."/>
            <person name="Tunlid A."/>
        </authorList>
    </citation>
    <scope>NUCLEOTIDE SEQUENCE [LARGE SCALE GENOMIC DNA]</scope>
    <source>
        <strain evidence="2 3">CBS 146.42</strain>
    </source>
</reference>
<sequence>MDSFEFLTNLTSFLGSSTGSPTTNEIDMTNDPTMSSAPPQSHSRRAGDDDELDALDLVDGERVRHNIAGLCIIA</sequence>
<feature type="region of interest" description="Disordered" evidence="1">
    <location>
        <begin position="14"/>
        <end position="49"/>
    </location>
</feature>
<feature type="compositionally biased region" description="Polar residues" evidence="1">
    <location>
        <begin position="14"/>
        <end position="41"/>
    </location>
</feature>
<organism evidence="2 3">
    <name type="scientific">Leucocoprinus leucothites</name>
    <dbReference type="NCBI Taxonomy" id="201217"/>
    <lineage>
        <taxon>Eukaryota</taxon>
        <taxon>Fungi</taxon>
        <taxon>Dikarya</taxon>
        <taxon>Basidiomycota</taxon>
        <taxon>Agaricomycotina</taxon>
        <taxon>Agaricomycetes</taxon>
        <taxon>Agaricomycetidae</taxon>
        <taxon>Agaricales</taxon>
        <taxon>Agaricineae</taxon>
        <taxon>Agaricaceae</taxon>
        <taxon>Leucocoprinus</taxon>
    </lineage>
</organism>